<comment type="subcellular location">
    <subcellularLocation>
        <location evidence="1">Cell membrane</location>
        <topology evidence="1">Multi-pass membrane protein</topology>
    </subcellularLocation>
</comment>
<feature type="transmembrane region" description="Helical" evidence="6">
    <location>
        <begin position="277"/>
        <end position="302"/>
    </location>
</feature>
<evidence type="ECO:0000256" key="4">
    <source>
        <dbReference type="ARBA" id="ARBA00022989"/>
    </source>
</evidence>
<evidence type="ECO:0000313" key="7">
    <source>
        <dbReference type="EMBL" id="MFB5735759.1"/>
    </source>
</evidence>
<comment type="caution">
    <text evidence="7">The sequence shown here is derived from an EMBL/GenBank/DDBJ whole genome shotgun (WGS) entry which is preliminary data.</text>
</comment>
<dbReference type="Proteomes" id="UP001580391">
    <property type="component" value="Unassembled WGS sequence"/>
</dbReference>
<reference evidence="7 8" key="1">
    <citation type="submission" date="2024-09" db="EMBL/GenBank/DDBJ databases">
        <title>Taxonomic and Genotyping Characterization of Leptospira Strains isolated from Multiple Sources in Colombia highlights the importance of intermediate species.</title>
        <authorList>
            <person name="Torres Higuera L."/>
            <person name="Rojas Tapias D."/>
            <person name="Jimenez Velasquez S."/>
            <person name="Renjifo Ibanez C."/>
        </authorList>
    </citation>
    <scope>NUCLEOTIDE SEQUENCE [LARGE SCALE GENOMIC DNA]</scope>
    <source>
        <strain evidence="7 8">Lep080</strain>
    </source>
</reference>
<feature type="transmembrane region" description="Helical" evidence="6">
    <location>
        <begin position="39"/>
        <end position="66"/>
    </location>
</feature>
<keyword evidence="2" id="KW-1003">Cell membrane</keyword>
<proteinExistence type="predicted"/>
<feature type="transmembrane region" description="Helical" evidence="6">
    <location>
        <begin position="7"/>
        <end position="27"/>
    </location>
</feature>
<keyword evidence="8" id="KW-1185">Reference proteome</keyword>
<keyword evidence="5 6" id="KW-0472">Membrane</keyword>
<feature type="transmembrane region" description="Helical" evidence="6">
    <location>
        <begin position="121"/>
        <end position="144"/>
    </location>
</feature>
<accession>A0ABV5BMW8</accession>
<dbReference type="PANTHER" id="PTHR40277">
    <property type="entry name" value="BLL5419 PROTEIN"/>
    <property type="match status" value="1"/>
</dbReference>
<evidence type="ECO:0000256" key="2">
    <source>
        <dbReference type="ARBA" id="ARBA00022475"/>
    </source>
</evidence>
<dbReference type="InterPro" id="IPR022791">
    <property type="entry name" value="L-PG_synthase/AglD"/>
</dbReference>
<name>A0ABV5BMW8_9LEPT</name>
<protein>
    <submittedName>
        <fullName evidence="7">Lysylphosphatidylglycerol synthase domain-containing protein</fullName>
    </submittedName>
</protein>
<evidence type="ECO:0000256" key="6">
    <source>
        <dbReference type="SAM" id="Phobius"/>
    </source>
</evidence>
<sequence>MKKKIFLKSLMIALSALSLIYFFHILIPKLDQLPHIEWSPISCLIIFVCTLLYLTTTIIGGVNWGILLRDFGIQINNVEAIKITAFTQFGKYLPGNVGHHLGRLYIAGRKGIPAIVTIQTIFYETVILIATSLLIGLSGVIKTYNNPWDFWIRFSLVSLFIIASLTLPSKLLPSINKMDFKWLTKLKGNADLLSLNYSTIPKIISLNALSLSISGITLQILSIYIFHSHEENPLFLISAYTASWLLGYLIPGAPAGMGIREVTLMSMLSIEYDQETALALTILLRVISLTGDGLCFIISGLIGKKFDQPSIK</sequence>
<dbReference type="PANTHER" id="PTHR40277:SF1">
    <property type="entry name" value="BLL5419 PROTEIN"/>
    <property type="match status" value="1"/>
</dbReference>
<dbReference type="EMBL" id="JBHILJ010000001">
    <property type="protein sequence ID" value="MFB5735759.1"/>
    <property type="molecule type" value="Genomic_DNA"/>
</dbReference>
<evidence type="ECO:0000256" key="1">
    <source>
        <dbReference type="ARBA" id="ARBA00004651"/>
    </source>
</evidence>
<feature type="transmembrane region" description="Helical" evidence="6">
    <location>
        <begin position="203"/>
        <end position="227"/>
    </location>
</feature>
<evidence type="ECO:0000256" key="5">
    <source>
        <dbReference type="ARBA" id="ARBA00023136"/>
    </source>
</evidence>
<organism evidence="7 8">
    <name type="scientific">Leptospira wolffii</name>
    <dbReference type="NCBI Taxonomy" id="409998"/>
    <lineage>
        <taxon>Bacteria</taxon>
        <taxon>Pseudomonadati</taxon>
        <taxon>Spirochaetota</taxon>
        <taxon>Spirochaetia</taxon>
        <taxon>Leptospirales</taxon>
        <taxon>Leptospiraceae</taxon>
        <taxon>Leptospira</taxon>
    </lineage>
</organism>
<dbReference type="RefSeq" id="WP_375516668.1">
    <property type="nucleotide sequence ID" value="NZ_JBHILI010000001.1"/>
</dbReference>
<keyword evidence="3 6" id="KW-0812">Transmembrane</keyword>
<feature type="transmembrane region" description="Helical" evidence="6">
    <location>
        <begin position="150"/>
        <end position="168"/>
    </location>
</feature>
<evidence type="ECO:0000256" key="3">
    <source>
        <dbReference type="ARBA" id="ARBA00022692"/>
    </source>
</evidence>
<dbReference type="Pfam" id="PF03706">
    <property type="entry name" value="LPG_synthase_TM"/>
    <property type="match status" value="1"/>
</dbReference>
<feature type="transmembrane region" description="Helical" evidence="6">
    <location>
        <begin position="233"/>
        <end position="256"/>
    </location>
</feature>
<keyword evidence="4 6" id="KW-1133">Transmembrane helix</keyword>
<gene>
    <name evidence="7" type="ORF">ACE5IX_04530</name>
</gene>
<evidence type="ECO:0000313" key="8">
    <source>
        <dbReference type="Proteomes" id="UP001580391"/>
    </source>
</evidence>